<accession>A0ABY3X3C6</accession>
<protein>
    <submittedName>
        <fullName evidence="3">CPBP family intramembrane metalloprotease</fullName>
    </submittedName>
</protein>
<feature type="transmembrane region" description="Helical" evidence="1">
    <location>
        <begin position="174"/>
        <end position="198"/>
    </location>
</feature>
<evidence type="ECO:0000256" key="1">
    <source>
        <dbReference type="SAM" id="Phobius"/>
    </source>
</evidence>
<feature type="transmembrane region" description="Helical" evidence="1">
    <location>
        <begin position="93"/>
        <end position="111"/>
    </location>
</feature>
<feature type="transmembrane region" description="Helical" evidence="1">
    <location>
        <begin position="52"/>
        <end position="72"/>
    </location>
</feature>
<keyword evidence="3" id="KW-0482">Metalloprotease</keyword>
<keyword evidence="3" id="KW-0378">Hydrolase</keyword>
<evidence type="ECO:0000313" key="4">
    <source>
        <dbReference type="Proteomes" id="UP000829542"/>
    </source>
</evidence>
<evidence type="ECO:0000259" key="2">
    <source>
        <dbReference type="Pfam" id="PF02517"/>
    </source>
</evidence>
<feature type="domain" description="CAAX prenyl protease 2/Lysostaphin resistance protein A-like" evidence="2">
    <location>
        <begin position="134"/>
        <end position="195"/>
    </location>
</feature>
<organism evidence="3 4">
    <name type="scientific">Ignatzschineria rhizosphaerae</name>
    <dbReference type="NCBI Taxonomy" id="2923279"/>
    <lineage>
        <taxon>Bacteria</taxon>
        <taxon>Pseudomonadati</taxon>
        <taxon>Pseudomonadota</taxon>
        <taxon>Gammaproteobacteria</taxon>
        <taxon>Cardiobacteriales</taxon>
        <taxon>Ignatzschineriaceae</taxon>
        <taxon>Ignatzschineria</taxon>
    </lineage>
</organism>
<feature type="transmembrane region" description="Helical" evidence="1">
    <location>
        <begin position="131"/>
        <end position="153"/>
    </location>
</feature>
<keyword evidence="1" id="KW-1133">Transmembrane helix</keyword>
<reference evidence="3 4" key="1">
    <citation type="submission" date="2022-03" db="EMBL/GenBank/DDBJ databases">
        <title>Ignatzschineria rhizosphaerae HR5S32.</title>
        <authorList>
            <person name="Sun J.Q."/>
            <person name="Feng J.Y."/>
        </authorList>
    </citation>
    <scope>NUCLEOTIDE SEQUENCE [LARGE SCALE GENOMIC DNA]</scope>
    <source>
        <strain evidence="3 4">HR5S32</strain>
    </source>
</reference>
<gene>
    <name evidence="3" type="ORF">MMG00_00555</name>
</gene>
<dbReference type="EMBL" id="CP093379">
    <property type="protein sequence ID" value="UNM96400.1"/>
    <property type="molecule type" value="Genomic_DNA"/>
</dbReference>
<name>A0ABY3X3C6_9GAMM</name>
<feature type="transmembrane region" description="Helical" evidence="1">
    <location>
        <begin position="21"/>
        <end position="46"/>
    </location>
</feature>
<keyword evidence="4" id="KW-1185">Reference proteome</keyword>
<keyword evidence="1" id="KW-0472">Membrane</keyword>
<dbReference type="Proteomes" id="UP000829542">
    <property type="component" value="Chromosome"/>
</dbReference>
<keyword evidence="3" id="KW-0645">Protease</keyword>
<keyword evidence="1" id="KW-0812">Transmembrane</keyword>
<dbReference type="InterPro" id="IPR003675">
    <property type="entry name" value="Rce1/LyrA-like_dom"/>
</dbReference>
<dbReference type="GO" id="GO:0008237">
    <property type="term" value="F:metallopeptidase activity"/>
    <property type="evidence" value="ECO:0007669"/>
    <property type="project" value="UniProtKB-KW"/>
</dbReference>
<evidence type="ECO:0000313" key="3">
    <source>
        <dbReference type="EMBL" id="UNM96400.1"/>
    </source>
</evidence>
<dbReference type="Pfam" id="PF02517">
    <property type="entry name" value="Rce1-like"/>
    <property type="match status" value="1"/>
</dbReference>
<sequence>MMMQTVNSSLLTKLFNFFRQYTLKIIAFSLFLLLILIPNFSISLLYRLGDLQLASLQSGLYLIIICFIYVQYKKALIRNYRLEYDRQKINGKIVLFLLIVGFLFYLIDAVFKDILQLETPENQVILETAVSYFPLTMSIAIVLGMPIIEELIFRGIFFNYFFTKDTLSQKAIGVIVNALLFGFAHELALTLNLLPYVLEIGGLFTLQC</sequence>
<dbReference type="RefSeq" id="WP_242149913.1">
    <property type="nucleotide sequence ID" value="NZ_CP093379.1"/>
</dbReference>
<proteinExistence type="predicted"/>